<evidence type="ECO:0000313" key="11">
    <source>
        <dbReference type="Proteomes" id="UP000886814"/>
    </source>
</evidence>
<evidence type="ECO:0000256" key="4">
    <source>
        <dbReference type="ARBA" id="ARBA00022692"/>
    </source>
</evidence>
<feature type="transmembrane region" description="Helical" evidence="8">
    <location>
        <begin position="179"/>
        <end position="200"/>
    </location>
</feature>
<dbReference type="PANTHER" id="PTHR32309">
    <property type="entry name" value="TYROSINE-PROTEIN KINASE"/>
    <property type="match status" value="1"/>
</dbReference>
<accession>A0A9D1PCG9</accession>
<evidence type="ECO:0000256" key="2">
    <source>
        <dbReference type="ARBA" id="ARBA00006683"/>
    </source>
</evidence>
<dbReference type="PANTHER" id="PTHR32309:SF13">
    <property type="entry name" value="FERRIC ENTEROBACTIN TRANSPORT PROTEIN FEPE"/>
    <property type="match status" value="1"/>
</dbReference>
<protein>
    <submittedName>
        <fullName evidence="10">Polysaccharide export protein</fullName>
    </submittedName>
</protein>
<dbReference type="Pfam" id="PF02706">
    <property type="entry name" value="Wzz"/>
    <property type="match status" value="1"/>
</dbReference>
<keyword evidence="5 8" id="KW-1133">Transmembrane helix</keyword>
<keyword evidence="4 8" id="KW-0812">Transmembrane</keyword>
<evidence type="ECO:0000256" key="7">
    <source>
        <dbReference type="SAM" id="MobiDB-lite"/>
    </source>
</evidence>
<dbReference type="GO" id="GO:0005886">
    <property type="term" value="C:plasma membrane"/>
    <property type="evidence" value="ECO:0007669"/>
    <property type="project" value="UniProtKB-SubCell"/>
</dbReference>
<proteinExistence type="inferred from homology"/>
<feature type="compositionally biased region" description="Basic residues" evidence="7">
    <location>
        <begin position="233"/>
        <end position="248"/>
    </location>
</feature>
<reference evidence="10" key="2">
    <citation type="submission" date="2021-04" db="EMBL/GenBank/DDBJ databases">
        <authorList>
            <person name="Gilroy R."/>
        </authorList>
    </citation>
    <scope>NUCLEOTIDE SEQUENCE</scope>
    <source>
        <strain evidence="10">CHK195-9823</strain>
    </source>
</reference>
<reference evidence="10" key="1">
    <citation type="journal article" date="2021" name="PeerJ">
        <title>Extensive microbial diversity within the chicken gut microbiome revealed by metagenomics and culture.</title>
        <authorList>
            <person name="Gilroy R."/>
            <person name="Ravi A."/>
            <person name="Getino M."/>
            <person name="Pursley I."/>
            <person name="Horton D.L."/>
            <person name="Alikhan N.F."/>
            <person name="Baker D."/>
            <person name="Gharbi K."/>
            <person name="Hall N."/>
            <person name="Watson M."/>
            <person name="Adriaenssens E.M."/>
            <person name="Foster-Nyarko E."/>
            <person name="Jarju S."/>
            <person name="Secka A."/>
            <person name="Antonio M."/>
            <person name="Oren A."/>
            <person name="Chaudhuri R.R."/>
            <person name="La Ragione R."/>
            <person name="Hildebrand F."/>
            <person name="Pallen M.J."/>
        </authorList>
    </citation>
    <scope>NUCLEOTIDE SEQUENCE</scope>
    <source>
        <strain evidence="10">CHK195-9823</strain>
    </source>
</reference>
<organism evidence="10 11">
    <name type="scientific">Candidatus Blautia stercorigallinarum</name>
    <dbReference type="NCBI Taxonomy" id="2838501"/>
    <lineage>
        <taxon>Bacteria</taxon>
        <taxon>Bacillati</taxon>
        <taxon>Bacillota</taxon>
        <taxon>Clostridia</taxon>
        <taxon>Lachnospirales</taxon>
        <taxon>Lachnospiraceae</taxon>
        <taxon>Blautia</taxon>
    </lineage>
</organism>
<evidence type="ECO:0000259" key="9">
    <source>
        <dbReference type="Pfam" id="PF02706"/>
    </source>
</evidence>
<keyword evidence="6 8" id="KW-0472">Membrane</keyword>
<comment type="similarity">
    <text evidence="2">Belongs to the CpsC/CapA family.</text>
</comment>
<dbReference type="AlphaFoldDB" id="A0A9D1PCG9"/>
<feature type="transmembrane region" description="Helical" evidence="8">
    <location>
        <begin position="24"/>
        <end position="46"/>
    </location>
</feature>
<dbReference type="InterPro" id="IPR050445">
    <property type="entry name" value="Bact_polysacc_biosynth/exp"/>
</dbReference>
<gene>
    <name evidence="10" type="ORF">H9747_05495</name>
</gene>
<feature type="region of interest" description="Disordered" evidence="7">
    <location>
        <begin position="226"/>
        <end position="248"/>
    </location>
</feature>
<dbReference type="InterPro" id="IPR003856">
    <property type="entry name" value="LPS_length_determ_N"/>
</dbReference>
<dbReference type="Proteomes" id="UP000886814">
    <property type="component" value="Unassembled WGS sequence"/>
</dbReference>
<keyword evidence="3" id="KW-1003">Cell membrane</keyword>
<evidence type="ECO:0000256" key="8">
    <source>
        <dbReference type="SAM" id="Phobius"/>
    </source>
</evidence>
<evidence type="ECO:0000256" key="5">
    <source>
        <dbReference type="ARBA" id="ARBA00022989"/>
    </source>
</evidence>
<comment type="subcellular location">
    <subcellularLocation>
        <location evidence="1">Cell membrane</location>
        <topology evidence="1">Multi-pass membrane protein</topology>
    </subcellularLocation>
</comment>
<evidence type="ECO:0000313" key="10">
    <source>
        <dbReference type="EMBL" id="HIV38441.1"/>
    </source>
</evidence>
<name>A0A9D1PCG9_9FIRM</name>
<dbReference type="EMBL" id="DXIQ01000032">
    <property type="protein sequence ID" value="HIV38441.1"/>
    <property type="molecule type" value="Genomic_DNA"/>
</dbReference>
<sequence length="248" mass="27428">MENIQNEEMEIDLWEIFRALKKRALVILAAALLCACLACAYTLALVTPMYTSSSAMLVLSKEEATVSTADLQVGSQLTNDYSVLITSRPVLQEVINTLSLDMDYEDLEKKISVTNPEETRILELSVENPDPEMAKKIVDTLSEVSSQYIGEQMEVDPPKIIEEGEIPTKRTSPSMSKNVLLGFMAGLVVSAGLIVLQTVLDDTIKTEDDITKYLGLYTLSSVPDRKDYISGKKAGKKKKTKARKGKKK</sequence>
<dbReference type="GO" id="GO:0004713">
    <property type="term" value="F:protein tyrosine kinase activity"/>
    <property type="evidence" value="ECO:0007669"/>
    <property type="project" value="TreeGrafter"/>
</dbReference>
<comment type="caution">
    <text evidence="10">The sequence shown here is derived from an EMBL/GenBank/DDBJ whole genome shotgun (WGS) entry which is preliminary data.</text>
</comment>
<evidence type="ECO:0000256" key="3">
    <source>
        <dbReference type="ARBA" id="ARBA00022475"/>
    </source>
</evidence>
<evidence type="ECO:0000256" key="1">
    <source>
        <dbReference type="ARBA" id="ARBA00004651"/>
    </source>
</evidence>
<feature type="domain" description="Polysaccharide chain length determinant N-terminal" evidence="9">
    <location>
        <begin position="10"/>
        <end position="98"/>
    </location>
</feature>
<evidence type="ECO:0000256" key="6">
    <source>
        <dbReference type="ARBA" id="ARBA00023136"/>
    </source>
</evidence>